<accession>A0ACB8A358</accession>
<name>A0ACB8A358_9AGAM</name>
<evidence type="ECO:0000313" key="1">
    <source>
        <dbReference type="EMBL" id="KAH7907428.1"/>
    </source>
</evidence>
<keyword evidence="2" id="KW-1185">Reference proteome</keyword>
<dbReference type="EMBL" id="MU267905">
    <property type="protein sequence ID" value="KAH7907428.1"/>
    <property type="molecule type" value="Genomic_DNA"/>
</dbReference>
<dbReference type="Proteomes" id="UP000790377">
    <property type="component" value="Unassembled WGS sequence"/>
</dbReference>
<gene>
    <name evidence="1" type="ORF">BJ138DRAFT_1014513</name>
</gene>
<organism evidence="1 2">
    <name type="scientific">Hygrophoropsis aurantiaca</name>
    <dbReference type="NCBI Taxonomy" id="72124"/>
    <lineage>
        <taxon>Eukaryota</taxon>
        <taxon>Fungi</taxon>
        <taxon>Dikarya</taxon>
        <taxon>Basidiomycota</taxon>
        <taxon>Agaricomycotina</taxon>
        <taxon>Agaricomycetes</taxon>
        <taxon>Agaricomycetidae</taxon>
        <taxon>Boletales</taxon>
        <taxon>Coniophorineae</taxon>
        <taxon>Hygrophoropsidaceae</taxon>
        <taxon>Hygrophoropsis</taxon>
    </lineage>
</organism>
<sequence length="318" mass="36198">MSSSFETVASFEDLLSTLSIAQLQAHITRHPALRNNVHRYLRSRKDEVVKRFFTNVEEFWEELTSVDGVISGSSALSFVLPRWRAGWEAKDLDLFIPRHHKEPIIAFLAREGYDVASVSADTYGDLEEQAINQITHLRNVEKTIDIIESSTASAIAPIFRFHSSLVMNFFNAQACFCAYPQMTTNHRALINCGRLADYRPGHRSRLMRCWKKYEERGFRFAQVSNVTLTQSWRLTVPVLEETEPDQRHICKEDFSCPHTVRATTDEGSLLVYFDEGGDNHTRPPSRDAMFWHLGGAPCRGGGYGTLRPFASIVNINIP</sequence>
<comment type="caution">
    <text evidence="1">The sequence shown here is derived from an EMBL/GenBank/DDBJ whole genome shotgun (WGS) entry which is preliminary data.</text>
</comment>
<evidence type="ECO:0000313" key="2">
    <source>
        <dbReference type="Proteomes" id="UP000790377"/>
    </source>
</evidence>
<protein>
    <submittedName>
        <fullName evidence="1">Uncharacterized protein</fullName>
    </submittedName>
</protein>
<proteinExistence type="predicted"/>
<reference evidence="1" key="1">
    <citation type="journal article" date="2021" name="New Phytol.">
        <title>Evolutionary innovations through gain and loss of genes in the ectomycorrhizal Boletales.</title>
        <authorList>
            <person name="Wu G."/>
            <person name="Miyauchi S."/>
            <person name="Morin E."/>
            <person name="Kuo A."/>
            <person name="Drula E."/>
            <person name="Varga T."/>
            <person name="Kohler A."/>
            <person name="Feng B."/>
            <person name="Cao Y."/>
            <person name="Lipzen A."/>
            <person name="Daum C."/>
            <person name="Hundley H."/>
            <person name="Pangilinan J."/>
            <person name="Johnson J."/>
            <person name="Barry K."/>
            <person name="LaButti K."/>
            <person name="Ng V."/>
            <person name="Ahrendt S."/>
            <person name="Min B."/>
            <person name="Choi I.G."/>
            <person name="Park H."/>
            <person name="Plett J.M."/>
            <person name="Magnuson J."/>
            <person name="Spatafora J.W."/>
            <person name="Nagy L.G."/>
            <person name="Henrissat B."/>
            <person name="Grigoriev I.V."/>
            <person name="Yang Z.L."/>
            <person name="Xu J."/>
            <person name="Martin F.M."/>
        </authorList>
    </citation>
    <scope>NUCLEOTIDE SEQUENCE</scope>
    <source>
        <strain evidence="1">ATCC 28755</strain>
    </source>
</reference>